<keyword evidence="1" id="KW-0812">Transmembrane</keyword>
<keyword evidence="1" id="KW-1133">Transmembrane helix</keyword>
<proteinExistence type="predicted"/>
<feature type="transmembrane region" description="Helical" evidence="1">
    <location>
        <begin position="91"/>
        <end position="111"/>
    </location>
</feature>
<accession>A0A7W1WNN4</accession>
<organism evidence="2 3">
    <name type="scientific">Paenactinomyces guangxiensis</name>
    <dbReference type="NCBI Taxonomy" id="1490290"/>
    <lineage>
        <taxon>Bacteria</taxon>
        <taxon>Bacillati</taxon>
        <taxon>Bacillota</taxon>
        <taxon>Bacilli</taxon>
        <taxon>Bacillales</taxon>
        <taxon>Thermoactinomycetaceae</taxon>
        <taxon>Paenactinomyces</taxon>
    </lineage>
</organism>
<dbReference type="InterPro" id="IPR010690">
    <property type="entry name" value="YqfD"/>
</dbReference>
<dbReference type="NCBIfam" id="TIGR02876">
    <property type="entry name" value="spore_yqfD"/>
    <property type="match status" value="1"/>
</dbReference>
<evidence type="ECO:0000313" key="2">
    <source>
        <dbReference type="EMBL" id="MBA4493155.1"/>
    </source>
</evidence>
<dbReference type="EMBL" id="JACEIQ010000001">
    <property type="protein sequence ID" value="MBA4493155.1"/>
    <property type="molecule type" value="Genomic_DNA"/>
</dbReference>
<reference evidence="2 3" key="1">
    <citation type="submission" date="2020-07" db="EMBL/GenBank/DDBJ databases">
        <authorList>
            <person name="Feng H."/>
        </authorList>
    </citation>
    <scope>NUCLEOTIDE SEQUENCE [LARGE SCALE GENOMIC DNA]</scope>
    <source>
        <strain evidence="3">s-10</strain>
    </source>
</reference>
<sequence>MLEIQWPNILKGKLELECYGPNLASFLNQTVQAGIWVENIHWVDEGKIKFTILVHDFFRLVALMRRNKIRMRIVRKAGVPFLVNRVKRRKAFLLGIILFFFLIFLMSSFVWKIQIVGTERIPEKHVRTLLQKEGVFFGQLKARLPESKQVQYYLLSRLPQASWVGFRIEGTRVIVTVVEKKGIESTPEAEDGYGPVDLVSRKDALVYDMRVEQGNPLVEVNDMVKKGDVLVSGKYGVPDDPESGTIVGAKGKVLGEVWYESEVVVPTVQKRKVYTGFREKATAVYLGRTVLRNPFGNELPYKQYETVQKVKSIQFGTWRLPFGWVEIEYLEMKWIQKKLTEQEAANLGKRQAKEELLQKLGRDGRILEEKVLHQREENGKVYLKVHFDAIENIAVPQPILQGE</sequence>
<dbReference type="Pfam" id="PF06898">
    <property type="entry name" value="YqfD"/>
    <property type="match status" value="1"/>
</dbReference>
<name>A0A7W1WNN4_9BACL</name>
<dbReference type="RefSeq" id="WP_181750362.1">
    <property type="nucleotide sequence ID" value="NZ_JACEIQ010000001.1"/>
</dbReference>
<dbReference type="AlphaFoldDB" id="A0A7W1WNN4"/>
<keyword evidence="3" id="KW-1185">Reference proteome</keyword>
<evidence type="ECO:0000256" key="1">
    <source>
        <dbReference type="SAM" id="Phobius"/>
    </source>
</evidence>
<dbReference type="PIRSF" id="PIRSF029895">
    <property type="entry name" value="SpoIV"/>
    <property type="match status" value="1"/>
</dbReference>
<protein>
    <submittedName>
        <fullName evidence="2">Sporulation protein YqfD</fullName>
    </submittedName>
</protein>
<keyword evidence="1" id="KW-0472">Membrane</keyword>
<comment type="caution">
    <text evidence="2">The sequence shown here is derived from an EMBL/GenBank/DDBJ whole genome shotgun (WGS) entry which is preliminary data.</text>
</comment>
<gene>
    <name evidence="2" type="primary">yqfD</name>
    <name evidence="2" type="ORF">H1191_02350</name>
</gene>
<dbReference type="Proteomes" id="UP000535491">
    <property type="component" value="Unassembled WGS sequence"/>
</dbReference>
<evidence type="ECO:0000313" key="3">
    <source>
        <dbReference type="Proteomes" id="UP000535491"/>
    </source>
</evidence>